<dbReference type="GO" id="GO:0005436">
    <property type="term" value="F:sodium:phosphate symporter activity"/>
    <property type="evidence" value="ECO:0007669"/>
    <property type="project" value="InterPro"/>
</dbReference>
<feature type="transmembrane region" description="Helical" evidence="7">
    <location>
        <begin position="111"/>
        <end position="127"/>
    </location>
</feature>
<evidence type="ECO:0000256" key="6">
    <source>
        <dbReference type="SAM" id="Coils"/>
    </source>
</evidence>
<evidence type="ECO:0000313" key="8">
    <source>
        <dbReference type="EMBL" id="SFM78903.1"/>
    </source>
</evidence>
<dbReference type="GO" id="GO:0005886">
    <property type="term" value="C:plasma membrane"/>
    <property type="evidence" value="ECO:0007669"/>
    <property type="project" value="UniProtKB-SubCell"/>
</dbReference>
<keyword evidence="9" id="KW-1185">Reference proteome</keyword>
<dbReference type="STRING" id="684065.SAMN05421738_102306"/>
<dbReference type="Gene3D" id="1.20.58.220">
    <property type="entry name" value="Phosphate transport system protein phou homolog 2, domain 2"/>
    <property type="match status" value="1"/>
</dbReference>
<sequence length="548" mass="62073">MHLLILILQLFGAIALFIFAIKLLSENLQALSGSNFKRTLNKLTKNNFSTIVTGTIFTTAIQSSSAASVFILGFVNAGLINLRKAFGLILGANIGTTLTLWLVYLGMQFDLVQIALPLILVAFPFYLSKKRNQRKIGGILFSLSLLFLALYFLKNFLPSIESHQKLQEFFQHLSNYGLLTNLLFIVFGILLTVLVHFSSASITISILLASKGLPIELAAMIVLGANIGTTFTAHLVAAIGDKYTKVVAAFHTFFNVIVALIFLFLGKLLLTFIGDYISTNLAVQLITFDTITNLVGVLLFTPVVNRLAFYCQKKYFSFNNTEKRVEFFAIPFGTNSDLYKNEANKKLIKLATTTKQTIYTLGRMITESDEEKILVFRERILELEKEGDQLEREVNEFLNEIADLDLPNENTLAIHQLITLCHHLESVGDIAIKISSIHRRRRMTNSYFTPKMRTYLVEFQEYLDQATRILNQNLNETQEEVSIKQAEFIEKSINTIYKEAESNLMKTIEKEKLLTTSALFYKDLIQNYEILGDHLYKANKTIVKLKNQ</sequence>
<feature type="transmembrane region" description="Helical" evidence="7">
    <location>
        <begin position="49"/>
        <end position="73"/>
    </location>
</feature>
<feature type="transmembrane region" description="Helical" evidence="7">
    <location>
        <begin position="217"/>
        <end position="240"/>
    </location>
</feature>
<dbReference type="Pfam" id="PF02690">
    <property type="entry name" value="Na_Pi_cotrans"/>
    <property type="match status" value="2"/>
</dbReference>
<feature type="coiled-coil region" evidence="6">
    <location>
        <begin position="373"/>
        <end position="400"/>
    </location>
</feature>
<dbReference type="AlphaFoldDB" id="A0A1I4TQU2"/>
<keyword evidence="5 7" id="KW-0472">Membrane</keyword>
<dbReference type="PANTHER" id="PTHR10010:SF46">
    <property type="entry name" value="SODIUM-DEPENDENT PHOSPHATE TRANSPORT PROTEIN 2B"/>
    <property type="match status" value="1"/>
</dbReference>
<dbReference type="OrthoDB" id="9763003at2"/>
<dbReference type="EMBL" id="FOUZ01000002">
    <property type="protein sequence ID" value="SFM78903.1"/>
    <property type="molecule type" value="Genomic_DNA"/>
</dbReference>
<dbReference type="NCBIfam" id="NF037997">
    <property type="entry name" value="Na_Pi_symport"/>
    <property type="match status" value="1"/>
</dbReference>
<feature type="transmembrane region" description="Helical" evidence="7">
    <location>
        <begin position="282"/>
        <end position="304"/>
    </location>
</feature>
<gene>
    <name evidence="8" type="ORF">SAMN05421738_102306</name>
</gene>
<evidence type="ECO:0000256" key="2">
    <source>
        <dbReference type="ARBA" id="ARBA00022475"/>
    </source>
</evidence>
<evidence type="ECO:0000313" key="9">
    <source>
        <dbReference type="Proteomes" id="UP000199149"/>
    </source>
</evidence>
<name>A0A1I4TQU2_9FLAO</name>
<feature type="transmembrane region" description="Helical" evidence="7">
    <location>
        <begin position="136"/>
        <end position="153"/>
    </location>
</feature>
<dbReference type="RefSeq" id="WP_092906426.1">
    <property type="nucleotide sequence ID" value="NZ_FOUZ01000002.1"/>
</dbReference>
<dbReference type="SUPFAM" id="SSF109755">
    <property type="entry name" value="PhoU-like"/>
    <property type="match status" value="1"/>
</dbReference>
<comment type="subcellular location">
    <subcellularLocation>
        <location evidence="1">Cell membrane</location>
        <topology evidence="1">Multi-pass membrane protein</topology>
    </subcellularLocation>
</comment>
<feature type="transmembrane region" description="Helical" evidence="7">
    <location>
        <begin position="85"/>
        <end position="105"/>
    </location>
</feature>
<keyword evidence="6" id="KW-0175">Coiled coil</keyword>
<keyword evidence="2" id="KW-1003">Cell membrane</keyword>
<accession>A0A1I4TQU2</accession>
<proteinExistence type="predicted"/>
<dbReference type="Proteomes" id="UP000199149">
    <property type="component" value="Unassembled WGS sequence"/>
</dbReference>
<dbReference type="PANTHER" id="PTHR10010">
    <property type="entry name" value="SOLUTE CARRIER FAMILY 34 SODIUM PHOSPHATE , MEMBER 2-RELATED"/>
    <property type="match status" value="1"/>
</dbReference>
<evidence type="ECO:0000256" key="4">
    <source>
        <dbReference type="ARBA" id="ARBA00022989"/>
    </source>
</evidence>
<reference evidence="9" key="1">
    <citation type="submission" date="2016-10" db="EMBL/GenBank/DDBJ databases">
        <authorList>
            <person name="Varghese N."/>
            <person name="Submissions S."/>
        </authorList>
    </citation>
    <scope>NUCLEOTIDE SEQUENCE [LARGE SCALE GENOMIC DNA]</scope>
    <source>
        <strain evidence="9">XJ109</strain>
    </source>
</reference>
<dbReference type="GO" id="GO:0044341">
    <property type="term" value="P:sodium-dependent phosphate transport"/>
    <property type="evidence" value="ECO:0007669"/>
    <property type="project" value="InterPro"/>
</dbReference>
<keyword evidence="4 7" id="KW-1133">Transmembrane helix</keyword>
<evidence type="ECO:0000256" key="7">
    <source>
        <dbReference type="SAM" id="Phobius"/>
    </source>
</evidence>
<dbReference type="InterPro" id="IPR038078">
    <property type="entry name" value="PhoU-like_sf"/>
</dbReference>
<evidence type="ECO:0000256" key="3">
    <source>
        <dbReference type="ARBA" id="ARBA00022692"/>
    </source>
</evidence>
<evidence type="ECO:0000256" key="1">
    <source>
        <dbReference type="ARBA" id="ARBA00004651"/>
    </source>
</evidence>
<keyword evidence="3 7" id="KW-0812">Transmembrane</keyword>
<feature type="transmembrane region" description="Helical" evidence="7">
    <location>
        <begin position="246"/>
        <end position="270"/>
    </location>
</feature>
<protein>
    <submittedName>
        <fullName evidence="8">Phosphate:Na+ symporter</fullName>
    </submittedName>
</protein>
<dbReference type="InterPro" id="IPR003841">
    <property type="entry name" value="Na/Pi_transpt"/>
</dbReference>
<organism evidence="8 9">
    <name type="scientific">Algoriella xinjiangensis</name>
    <dbReference type="NCBI Taxonomy" id="684065"/>
    <lineage>
        <taxon>Bacteria</taxon>
        <taxon>Pseudomonadati</taxon>
        <taxon>Bacteroidota</taxon>
        <taxon>Flavobacteriia</taxon>
        <taxon>Flavobacteriales</taxon>
        <taxon>Weeksellaceae</taxon>
        <taxon>Algoriella</taxon>
    </lineage>
</organism>
<feature type="transmembrane region" description="Helical" evidence="7">
    <location>
        <begin position="173"/>
        <end position="197"/>
    </location>
</feature>
<evidence type="ECO:0000256" key="5">
    <source>
        <dbReference type="ARBA" id="ARBA00023136"/>
    </source>
</evidence>